<proteinExistence type="predicted"/>
<keyword evidence="2" id="KW-1185">Reference proteome</keyword>
<gene>
    <name evidence="1" type="ORF">C1H46_001548</name>
</gene>
<reference evidence="1 2" key="1">
    <citation type="journal article" date="2019" name="G3 (Bethesda)">
        <title>Sequencing of a Wild Apple (Malus baccata) Genome Unravels the Differences Between Cultivated and Wild Apple Species Regarding Disease Resistance and Cold Tolerance.</title>
        <authorList>
            <person name="Chen X."/>
        </authorList>
    </citation>
    <scope>NUCLEOTIDE SEQUENCE [LARGE SCALE GENOMIC DNA]</scope>
    <source>
        <strain evidence="2">cv. Shandingzi</strain>
        <tissue evidence="1">Leaves</tissue>
    </source>
</reference>
<evidence type="ECO:0000313" key="1">
    <source>
        <dbReference type="EMBL" id="TQE12902.1"/>
    </source>
</evidence>
<protein>
    <submittedName>
        <fullName evidence="1">Uncharacterized protein</fullName>
    </submittedName>
</protein>
<organism evidence="1 2">
    <name type="scientific">Malus baccata</name>
    <name type="common">Siberian crab apple</name>
    <name type="synonym">Pyrus baccata</name>
    <dbReference type="NCBI Taxonomy" id="106549"/>
    <lineage>
        <taxon>Eukaryota</taxon>
        <taxon>Viridiplantae</taxon>
        <taxon>Streptophyta</taxon>
        <taxon>Embryophyta</taxon>
        <taxon>Tracheophyta</taxon>
        <taxon>Spermatophyta</taxon>
        <taxon>Magnoliopsida</taxon>
        <taxon>eudicotyledons</taxon>
        <taxon>Gunneridae</taxon>
        <taxon>Pentapetalae</taxon>
        <taxon>rosids</taxon>
        <taxon>fabids</taxon>
        <taxon>Rosales</taxon>
        <taxon>Rosaceae</taxon>
        <taxon>Amygdaloideae</taxon>
        <taxon>Maleae</taxon>
        <taxon>Malus</taxon>
    </lineage>
</organism>
<dbReference type="Pfam" id="PF14223">
    <property type="entry name" value="Retrotran_gag_2"/>
    <property type="match status" value="1"/>
</dbReference>
<accession>A0A540NPE8</accession>
<dbReference type="EMBL" id="VIEB01000015">
    <property type="protein sequence ID" value="TQE12902.1"/>
    <property type="molecule type" value="Genomic_DNA"/>
</dbReference>
<name>A0A540NPE8_MALBA</name>
<comment type="caution">
    <text evidence="1">The sequence shown here is derived from an EMBL/GenBank/DDBJ whole genome shotgun (WGS) entry which is preliminary data.</text>
</comment>
<dbReference type="AlphaFoldDB" id="A0A540NPE8"/>
<evidence type="ECO:0000313" key="2">
    <source>
        <dbReference type="Proteomes" id="UP000315295"/>
    </source>
</evidence>
<dbReference type="Proteomes" id="UP000315295">
    <property type="component" value="Unassembled WGS sequence"/>
</dbReference>
<sequence length="76" mass="8806">MLLKRTEEDKIFQLLSSLSTEYEDLRSHILMNPELPSFTSVCATIQCEEVRRKVMNNGIKTNVTEARAYLTNEKKV</sequence>